<dbReference type="SFLD" id="SFLDG01070">
    <property type="entry name" value="PLP-dependent"/>
    <property type="match status" value="1"/>
</dbReference>
<dbReference type="PANTHER" id="PTHR30538">
    <property type="entry name" value="LYSINE 2,3-AMINOMUTASE-RELATED"/>
    <property type="match status" value="1"/>
</dbReference>
<evidence type="ECO:0000256" key="9">
    <source>
        <dbReference type="ARBA" id="ARBA00023014"/>
    </source>
</evidence>
<dbReference type="InterPro" id="IPR025895">
    <property type="entry name" value="LAM_C_dom"/>
</dbReference>
<feature type="modified residue" description="N6-(pyridoxal phosphate)lysine" evidence="12">
    <location>
        <position position="321"/>
    </location>
</feature>
<dbReference type="PANTHER" id="PTHR30538:SF1">
    <property type="entry name" value="L-LYSINE 2,3-AMINOMUTASE"/>
    <property type="match status" value="1"/>
</dbReference>
<dbReference type="InterPro" id="IPR003739">
    <property type="entry name" value="Lys_aminomutase/Glu_NH3_mut"/>
</dbReference>
<dbReference type="SUPFAM" id="SSF102114">
    <property type="entry name" value="Radical SAM enzymes"/>
    <property type="match status" value="1"/>
</dbReference>
<dbReference type="CDD" id="cd01335">
    <property type="entry name" value="Radical_SAM"/>
    <property type="match status" value="1"/>
</dbReference>
<evidence type="ECO:0000256" key="12">
    <source>
        <dbReference type="PIRSR" id="PIRSR603739-50"/>
    </source>
</evidence>
<keyword evidence="9 11" id="KW-0411">Iron-sulfur</keyword>
<dbReference type="Pfam" id="PF04055">
    <property type="entry name" value="Radical_SAM"/>
    <property type="match status" value="1"/>
</dbReference>
<evidence type="ECO:0000256" key="8">
    <source>
        <dbReference type="ARBA" id="ARBA00023004"/>
    </source>
</evidence>
<dbReference type="InterPro" id="IPR013785">
    <property type="entry name" value="Aldolase_TIM"/>
</dbReference>
<reference evidence="14 15" key="2">
    <citation type="submission" date="2018-09" db="EMBL/GenBank/DDBJ databases">
        <title>Genome of Sphaerochaeta halotolerans strain 4-11.</title>
        <authorList>
            <person name="Nazina T.N."/>
            <person name="Sokolova D.S."/>
        </authorList>
    </citation>
    <scope>NUCLEOTIDE SEQUENCE [LARGE SCALE GENOMIC DNA]</scope>
    <source>
        <strain evidence="14 15">4-11</strain>
    </source>
</reference>
<evidence type="ECO:0000256" key="3">
    <source>
        <dbReference type="ARBA" id="ARBA00008703"/>
    </source>
</evidence>
<feature type="binding site" evidence="11">
    <location>
        <position position="107"/>
    </location>
    <ligand>
        <name>[4Fe-4S] cluster</name>
        <dbReference type="ChEBI" id="CHEBI:49883"/>
        <note>4Fe-4S-S-AdoMet</note>
    </ligand>
</feature>
<keyword evidence="4 11" id="KW-0004">4Fe-4S</keyword>
<organism evidence="14 15">
    <name type="scientific">Sphaerochaeta halotolerans</name>
    <dbReference type="NCBI Taxonomy" id="2293840"/>
    <lineage>
        <taxon>Bacteria</taxon>
        <taxon>Pseudomonadati</taxon>
        <taxon>Spirochaetota</taxon>
        <taxon>Spirochaetia</taxon>
        <taxon>Spirochaetales</taxon>
        <taxon>Sphaerochaetaceae</taxon>
        <taxon>Sphaerochaeta</taxon>
    </lineage>
</organism>
<proteinExistence type="inferred from homology"/>
<dbReference type="GO" id="GO:0016853">
    <property type="term" value="F:isomerase activity"/>
    <property type="evidence" value="ECO:0007669"/>
    <property type="project" value="UniProtKB-KW"/>
</dbReference>
<sequence length="365" mass="41766">MQTHDDMAVVTTKEALQRYLSLKEDEIAFHENRNCSLPLKIPTYFLSLINPEDPDDPLRRQVVPTRYEQIPESKGTIDPLEEVRYSVTERLIHRYKNRVAFLTTDICPMYCRHCFRRRFTGTFQGPASEEQVNEAATYVANHKEILEILFTGGDVLTLSDTRLESMIQAFRSKRPDLVIRICSRIPASYPMRITDSLITMLKQFSSAPFYLMCQFNHPRELTQQAIVAVDRFVEAGIPAMNQTVLLRGVNDDADVLVELCNRLVSHRIKPYYLFQGDLVEGTAHFRVPIQKGLLLEEQLRQRLSGLAMPVYAIDLPAGGGKVPLGRSYLLGKDEQGAWMFQNAEGVIRTYPDPISEEQSDQEHLE</sequence>
<dbReference type="NCBIfam" id="TIGR00238">
    <property type="entry name" value="KamA family radical SAM protein"/>
    <property type="match status" value="1"/>
</dbReference>
<dbReference type="EMBL" id="QUWK01000007">
    <property type="protein sequence ID" value="RFU94854.1"/>
    <property type="molecule type" value="Genomic_DNA"/>
</dbReference>
<dbReference type="PIRSF" id="PIRSF004911">
    <property type="entry name" value="DUF160"/>
    <property type="match status" value="1"/>
</dbReference>
<keyword evidence="8" id="KW-0408">Iron</keyword>
<comment type="caution">
    <text evidence="14">The sequence shown here is derived from an EMBL/GenBank/DDBJ whole genome shotgun (WGS) entry which is preliminary data.</text>
</comment>
<protein>
    <submittedName>
        <fullName evidence="14">KamA family radical SAM protein</fullName>
    </submittedName>
</protein>
<reference evidence="15" key="1">
    <citation type="submission" date="2018-08" db="EMBL/GenBank/DDBJ databases">
        <authorList>
            <person name="Grouzdev D.S."/>
            <person name="Krutkina M.S."/>
        </authorList>
    </citation>
    <scope>NUCLEOTIDE SEQUENCE [LARGE SCALE GENOMIC DNA]</scope>
    <source>
        <strain evidence="15">4-11</strain>
    </source>
</reference>
<dbReference type="SFLD" id="SFLDS00029">
    <property type="entry name" value="Radical_SAM"/>
    <property type="match status" value="1"/>
</dbReference>
<dbReference type="AlphaFoldDB" id="A0A372MGJ5"/>
<name>A0A372MGJ5_9SPIR</name>
<evidence type="ECO:0000256" key="11">
    <source>
        <dbReference type="PIRSR" id="PIRSR004911-1"/>
    </source>
</evidence>
<dbReference type="PROSITE" id="PS51918">
    <property type="entry name" value="RADICAL_SAM"/>
    <property type="match status" value="1"/>
</dbReference>
<evidence type="ECO:0000259" key="13">
    <source>
        <dbReference type="PROSITE" id="PS51918"/>
    </source>
</evidence>
<evidence type="ECO:0000256" key="7">
    <source>
        <dbReference type="ARBA" id="ARBA00022898"/>
    </source>
</evidence>
<evidence type="ECO:0000256" key="4">
    <source>
        <dbReference type="ARBA" id="ARBA00022485"/>
    </source>
</evidence>
<dbReference type="RefSeq" id="WP_117330550.1">
    <property type="nucleotide sequence ID" value="NZ_QUWK01000007.1"/>
</dbReference>
<comment type="similarity">
    <text evidence="3">Belongs to the radical SAM superfamily. KamA family.</text>
</comment>
<dbReference type="InterPro" id="IPR007197">
    <property type="entry name" value="rSAM"/>
</dbReference>
<keyword evidence="15" id="KW-1185">Reference proteome</keyword>
<evidence type="ECO:0000256" key="10">
    <source>
        <dbReference type="ARBA" id="ARBA00023235"/>
    </source>
</evidence>
<feature type="binding site" evidence="11">
    <location>
        <position position="111"/>
    </location>
    <ligand>
        <name>[4Fe-4S] cluster</name>
        <dbReference type="ChEBI" id="CHEBI:49883"/>
        <note>4Fe-4S-S-AdoMet</note>
    </ligand>
</feature>
<evidence type="ECO:0000313" key="15">
    <source>
        <dbReference type="Proteomes" id="UP000264002"/>
    </source>
</evidence>
<evidence type="ECO:0000256" key="1">
    <source>
        <dbReference type="ARBA" id="ARBA00001933"/>
    </source>
</evidence>
<accession>A0A372MGJ5</accession>
<dbReference type="InterPro" id="IPR058240">
    <property type="entry name" value="rSAM_sf"/>
</dbReference>
<keyword evidence="7 12" id="KW-0663">Pyridoxal phosphate</keyword>
<evidence type="ECO:0000256" key="6">
    <source>
        <dbReference type="ARBA" id="ARBA00022723"/>
    </source>
</evidence>
<evidence type="ECO:0000256" key="2">
    <source>
        <dbReference type="ARBA" id="ARBA00001966"/>
    </source>
</evidence>
<dbReference type="OrthoDB" id="9768064at2"/>
<comment type="cofactor">
    <cofactor evidence="2">
        <name>[4Fe-4S] cluster</name>
        <dbReference type="ChEBI" id="CHEBI:49883"/>
    </cofactor>
</comment>
<dbReference type="GO" id="GO:0051539">
    <property type="term" value="F:4 iron, 4 sulfur cluster binding"/>
    <property type="evidence" value="ECO:0007669"/>
    <property type="project" value="UniProtKB-KW"/>
</dbReference>
<dbReference type="Gene3D" id="3.20.20.70">
    <property type="entry name" value="Aldolase class I"/>
    <property type="match status" value="1"/>
</dbReference>
<evidence type="ECO:0000256" key="5">
    <source>
        <dbReference type="ARBA" id="ARBA00022691"/>
    </source>
</evidence>
<keyword evidence="5" id="KW-0949">S-adenosyl-L-methionine</keyword>
<keyword evidence="10" id="KW-0413">Isomerase</keyword>
<gene>
    <name evidence="14" type="ORF">DYP60_08095</name>
</gene>
<comment type="cofactor">
    <cofactor evidence="1 12">
        <name>pyridoxal 5'-phosphate</name>
        <dbReference type="ChEBI" id="CHEBI:597326"/>
    </cofactor>
</comment>
<dbReference type="Pfam" id="PF12544">
    <property type="entry name" value="LAM_C"/>
    <property type="match status" value="1"/>
</dbReference>
<feature type="binding site" evidence="11">
    <location>
        <position position="114"/>
    </location>
    <ligand>
        <name>[4Fe-4S] cluster</name>
        <dbReference type="ChEBI" id="CHEBI:49883"/>
        <note>4Fe-4S-S-AdoMet</note>
    </ligand>
</feature>
<dbReference type="Proteomes" id="UP000264002">
    <property type="component" value="Unassembled WGS sequence"/>
</dbReference>
<keyword evidence="6 11" id="KW-0479">Metal-binding</keyword>
<dbReference type="GO" id="GO:0046872">
    <property type="term" value="F:metal ion binding"/>
    <property type="evidence" value="ECO:0007669"/>
    <property type="project" value="UniProtKB-KW"/>
</dbReference>
<feature type="domain" description="Radical SAM core" evidence="13">
    <location>
        <begin position="93"/>
        <end position="316"/>
    </location>
</feature>
<evidence type="ECO:0000313" key="14">
    <source>
        <dbReference type="EMBL" id="RFU94854.1"/>
    </source>
</evidence>